<accession>A0AAN8T8E3</accession>
<comment type="caution">
    <text evidence="2">The sequence shown here is derived from an EMBL/GenBank/DDBJ whole genome shotgun (WGS) entry which is preliminary data.</text>
</comment>
<protein>
    <submittedName>
        <fullName evidence="2">Uncharacterized protein</fullName>
    </submittedName>
</protein>
<gene>
    <name evidence="2" type="ORF">RDI58_020256</name>
</gene>
<evidence type="ECO:0000256" key="1">
    <source>
        <dbReference type="SAM" id="SignalP"/>
    </source>
</evidence>
<feature type="chain" id="PRO_5043031476" evidence="1">
    <location>
        <begin position="22"/>
        <end position="56"/>
    </location>
</feature>
<proteinExistence type="predicted"/>
<evidence type="ECO:0000313" key="3">
    <source>
        <dbReference type="Proteomes" id="UP001371456"/>
    </source>
</evidence>
<sequence length="56" mass="6914">MYSFLSSKLFLFGFFICRWLKQDKDLDEHKYILLLIKIKMEYMLMKPQKKYVQVSS</sequence>
<organism evidence="2 3">
    <name type="scientific">Solanum bulbocastanum</name>
    <name type="common">Wild potato</name>
    <dbReference type="NCBI Taxonomy" id="147425"/>
    <lineage>
        <taxon>Eukaryota</taxon>
        <taxon>Viridiplantae</taxon>
        <taxon>Streptophyta</taxon>
        <taxon>Embryophyta</taxon>
        <taxon>Tracheophyta</taxon>
        <taxon>Spermatophyta</taxon>
        <taxon>Magnoliopsida</taxon>
        <taxon>eudicotyledons</taxon>
        <taxon>Gunneridae</taxon>
        <taxon>Pentapetalae</taxon>
        <taxon>asterids</taxon>
        <taxon>lamiids</taxon>
        <taxon>Solanales</taxon>
        <taxon>Solanaceae</taxon>
        <taxon>Solanoideae</taxon>
        <taxon>Solaneae</taxon>
        <taxon>Solanum</taxon>
    </lineage>
</organism>
<dbReference type="Proteomes" id="UP001371456">
    <property type="component" value="Unassembled WGS sequence"/>
</dbReference>
<dbReference type="AlphaFoldDB" id="A0AAN8T8E3"/>
<dbReference type="EMBL" id="JBANQN010000008">
    <property type="protein sequence ID" value="KAK6782460.1"/>
    <property type="molecule type" value="Genomic_DNA"/>
</dbReference>
<name>A0AAN8T8E3_SOLBU</name>
<evidence type="ECO:0000313" key="2">
    <source>
        <dbReference type="EMBL" id="KAK6782460.1"/>
    </source>
</evidence>
<keyword evidence="1" id="KW-0732">Signal</keyword>
<reference evidence="2 3" key="1">
    <citation type="submission" date="2024-02" db="EMBL/GenBank/DDBJ databases">
        <title>de novo genome assembly of Solanum bulbocastanum strain 11H21.</title>
        <authorList>
            <person name="Hosaka A.J."/>
        </authorList>
    </citation>
    <scope>NUCLEOTIDE SEQUENCE [LARGE SCALE GENOMIC DNA]</scope>
    <source>
        <tissue evidence="2">Young leaves</tissue>
    </source>
</reference>
<keyword evidence="3" id="KW-1185">Reference proteome</keyword>
<feature type="signal peptide" evidence="1">
    <location>
        <begin position="1"/>
        <end position="21"/>
    </location>
</feature>